<dbReference type="RefSeq" id="WP_077411825.1">
    <property type="nucleotide sequence ID" value="NZ_JBHRTS010000007.1"/>
</dbReference>
<reference evidence="3" key="1">
    <citation type="journal article" date="2019" name="Int. J. Syst. Evol. Microbiol.">
        <title>The Global Catalogue of Microorganisms (GCM) 10K type strain sequencing project: providing services to taxonomists for standard genome sequencing and annotation.</title>
        <authorList>
            <consortium name="The Broad Institute Genomics Platform"/>
            <consortium name="The Broad Institute Genome Sequencing Center for Infectious Disease"/>
            <person name="Wu L."/>
            <person name="Ma J."/>
        </authorList>
    </citation>
    <scope>NUCLEOTIDE SEQUENCE [LARGE SCALE GENOMIC DNA]</scope>
    <source>
        <strain evidence="3">KCTC 42953</strain>
    </source>
</reference>
<dbReference type="InterPro" id="IPR036515">
    <property type="entry name" value="Transposase_17_sf"/>
</dbReference>
<gene>
    <name evidence="2" type="ORF">ACFODZ_13070</name>
</gene>
<dbReference type="Gene3D" id="3.30.70.1290">
    <property type="entry name" value="Transposase IS200-like"/>
    <property type="match status" value="1"/>
</dbReference>
<comment type="caution">
    <text evidence="2">The sequence shown here is derived from an EMBL/GenBank/DDBJ whole genome shotgun (WGS) entry which is preliminary data.</text>
</comment>
<accession>A0ABV7JIH5</accession>
<dbReference type="SUPFAM" id="SSF143422">
    <property type="entry name" value="Transposase IS200-like"/>
    <property type="match status" value="1"/>
</dbReference>
<organism evidence="2 3">
    <name type="scientific">Marinicella sediminis</name>
    <dbReference type="NCBI Taxonomy" id="1792834"/>
    <lineage>
        <taxon>Bacteria</taxon>
        <taxon>Pseudomonadati</taxon>
        <taxon>Pseudomonadota</taxon>
        <taxon>Gammaproteobacteria</taxon>
        <taxon>Lysobacterales</taxon>
        <taxon>Marinicellaceae</taxon>
        <taxon>Marinicella</taxon>
    </lineage>
</organism>
<evidence type="ECO:0000313" key="3">
    <source>
        <dbReference type="Proteomes" id="UP001595533"/>
    </source>
</evidence>
<dbReference type="Proteomes" id="UP001595533">
    <property type="component" value="Unassembled WGS sequence"/>
</dbReference>
<dbReference type="InterPro" id="IPR002686">
    <property type="entry name" value="Transposase_17"/>
</dbReference>
<evidence type="ECO:0000259" key="1">
    <source>
        <dbReference type="SMART" id="SM01321"/>
    </source>
</evidence>
<dbReference type="Pfam" id="PF01797">
    <property type="entry name" value="Y1_Tnp"/>
    <property type="match status" value="1"/>
</dbReference>
<protein>
    <submittedName>
        <fullName evidence="2">Transposase</fullName>
    </submittedName>
</protein>
<name>A0ABV7JIH5_9GAMM</name>
<feature type="domain" description="Transposase IS200-like" evidence="1">
    <location>
        <begin position="10"/>
        <end position="152"/>
    </location>
</feature>
<dbReference type="PANTHER" id="PTHR36966">
    <property type="entry name" value="REP-ASSOCIATED TYROSINE TRANSPOSASE"/>
    <property type="match status" value="1"/>
</dbReference>
<evidence type="ECO:0000313" key="2">
    <source>
        <dbReference type="EMBL" id="MFC3195177.1"/>
    </source>
</evidence>
<dbReference type="InterPro" id="IPR052715">
    <property type="entry name" value="RAYT_transposase"/>
</dbReference>
<dbReference type="EMBL" id="JBHRTS010000007">
    <property type="protein sequence ID" value="MFC3195177.1"/>
    <property type="molecule type" value="Genomic_DNA"/>
</dbReference>
<dbReference type="SMART" id="SM01321">
    <property type="entry name" value="Y1_Tnp"/>
    <property type="match status" value="1"/>
</dbReference>
<keyword evidence="3" id="KW-1185">Reference proteome</keyword>
<proteinExistence type="predicted"/>
<dbReference type="PANTHER" id="PTHR36966:SF1">
    <property type="entry name" value="REP-ASSOCIATED TYROSINE TRANSPOSASE"/>
    <property type="match status" value="1"/>
</dbReference>
<sequence length="170" mass="20023">MRKQLHHFSQEHTHQFVTFRTQASVDEFVLLLQESNLDESNKQLSIDQHLDHSELGCLLNDDIIDLTRLYCQNLDPGHYQLIALSVMPNHVHMLFQQQLELSTIMHKVKGGLTRLINKRLQRNGSLWERGYFDKAIRSEEHFKTTYRYIRNNAPAAGLIDADRRFFGIYE</sequence>